<dbReference type="Proteomes" id="UP000198348">
    <property type="component" value="Unassembled WGS sequence"/>
</dbReference>
<dbReference type="Pfam" id="PF06094">
    <property type="entry name" value="GGACT"/>
    <property type="match status" value="1"/>
</dbReference>
<keyword evidence="2" id="KW-0808">Transferase</keyword>
<evidence type="ECO:0000313" key="2">
    <source>
        <dbReference type="EMBL" id="SNR28518.1"/>
    </source>
</evidence>
<feature type="domain" description="Gamma-glutamylcyclotransferase AIG2-like" evidence="1">
    <location>
        <begin position="18"/>
        <end position="129"/>
    </location>
</feature>
<dbReference type="SUPFAM" id="SSF110857">
    <property type="entry name" value="Gamma-glutamyl cyclotransferase-like"/>
    <property type="match status" value="1"/>
</dbReference>
<evidence type="ECO:0000313" key="3">
    <source>
        <dbReference type="Proteomes" id="UP000198348"/>
    </source>
</evidence>
<dbReference type="EMBL" id="FZNW01000001">
    <property type="protein sequence ID" value="SNR28518.1"/>
    <property type="molecule type" value="Genomic_DNA"/>
</dbReference>
<dbReference type="AlphaFoldDB" id="A0A238V2P9"/>
<name>A0A238V2P9_9PSEU</name>
<dbReference type="OrthoDB" id="5190943at2"/>
<dbReference type="InterPro" id="IPR036568">
    <property type="entry name" value="GGCT-like_sf"/>
</dbReference>
<evidence type="ECO:0000259" key="1">
    <source>
        <dbReference type="Pfam" id="PF06094"/>
    </source>
</evidence>
<gene>
    <name evidence="2" type="ORF">SAMN06265360_101226</name>
</gene>
<dbReference type="Gene3D" id="3.10.490.10">
    <property type="entry name" value="Gamma-glutamyl cyclotransferase-like"/>
    <property type="match status" value="1"/>
</dbReference>
<dbReference type="InterPro" id="IPR009288">
    <property type="entry name" value="AIG2-like_dom"/>
</dbReference>
<protein>
    <submittedName>
        <fullName evidence="2">Uncharacterized conserved protein YtfP, gamma-glutamylcyclotransferase (GGCT)/AIG2-like family</fullName>
    </submittedName>
</protein>
<proteinExistence type="predicted"/>
<dbReference type="CDD" id="cd06661">
    <property type="entry name" value="GGCT_like"/>
    <property type="match status" value="1"/>
</dbReference>
<organism evidence="2 3">
    <name type="scientific">Haloechinothrix alba</name>
    <dbReference type="NCBI Taxonomy" id="664784"/>
    <lineage>
        <taxon>Bacteria</taxon>
        <taxon>Bacillati</taxon>
        <taxon>Actinomycetota</taxon>
        <taxon>Actinomycetes</taxon>
        <taxon>Pseudonocardiales</taxon>
        <taxon>Pseudonocardiaceae</taxon>
        <taxon>Haloechinothrix</taxon>
    </lineage>
</organism>
<dbReference type="InterPro" id="IPR013024">
    <property type="entry name" value="GGCT-like"/>
</dbReference>
<reference evidence="2 3" key="1">
    <citation type="submission" date="2017-06" db="EMBL/GenBank/DDBJ databases">
        <authorList>
            <person name="Kim H.J."/>
            <person name="Triplett B.A."/>
        </authorList>
    </citation>
    <scope>NUCLEOTIDE SEQUENCE [LARGE SCALE GENOMIC DNA]</scope>
    <source>
        <strain evidence="2 3">DSM 45207</strain>
    </source>
</reference>
<sequence>MHAVSSRTSPAALPDRLAVYGTLMRGAAAWHCLAPLVAAHEGGCTLPGMLYDTGRGYPAYRPDSHRSGCGPGVPAQCVRLRDPESAWPQLDRYEGPDYERTRTTLHGGLECWVYVWIRPVDGMPPLPHGWLGHTHR</sequence>
<keyword evidence="3" id="KW-1185">Reference proteome</keyword>
<dbReference type="GO" id="GO:0016740">
    <property type="term" value="F:transferase activity"/>
    <property type="evidence" value="ECO:0007669"/>
    <property type="project" value="UniProtKB-KW"/>
</dbReference>
<dbReference type="RefSeq" id="WP_089299552.1">
    <property type="nucleotide sequence ID" value="NZ_FZNW01000001.1"/>
</dbReference>
<accession>A0A238V2P9</accession>